<dbReference type="NCBIfam" id="TIGR00621">
    <property type="entry name" value="ssb"/>
    <property type="match status" value="1"/>
</dbReference>
<dbReference type="GO" id="GO:0006260">
    <property type="term" value="P:DNA replication"/>
    <property type="evidence" value="ECO:0007669"/>
    <property type="project" value="UniProtKB-UniRule"/>
</dbReference>
<dbReference type="PANTHER" id="PTHR10302:SF27">
    <property type="entry name" value="SINGLE-STRANDED DNA-BINDING PROTEIN"/>
    <property type="match status" value="1"/>
</dbReference>
<organism evidence="5">
    <name type="scientific">uncultured Atribacterota bacterium</name>
    <dbReference type="NCBI Taxonomy" id="263865"/>
    <lineage>
        <taxon>Bacteria</taxon>
        <taxon>Pseudomonadati</taxon>
        <taxon>Atribacterota</taxon>
        <taxon>environmental samples</taxon>
    </lineage>
</organism>
<dbReference type="PANTHER" id="PTHR10302">
    <property type="entry name" value="SINGLE-STRANDED DNA-BINDING PROTEIN"/>
    <property type="match status" value="1"/>
</dbReference>
<evidence type="ECO:0000256" key="3">
    <source>
        <dbReference type="PIRNR" id="PIRNR002070"/>
    </source>
</evidence>
<reference evidence="5" key="1">
    <citation type="submission" date="2009-11" db="EMBL/GenBank/DDBJ databases">
        <title>Microbial diversity profiles of fluids from low-temperature petroleum reservoirs with and without exogenous water perturbation.</title>
        <authorList>
            <person name="Pham V.D."/>
            <person name="Hnatow L.L."/>
            <person name="Zhang S."/>
            <person name="Fallon R.D."/>
            <person name="DeLong E.F."/>
            <person name="Keeler S.J."/>
        </authorList>
    </citation>
    <scope>NUCLEOTIDE SEQUENCE</scope>
</reference>
<evidence type="ECO:0000313" key="5">
    <source>
        <dbReference type="EMBL" id="ADM95032.1"/>
    </source>
</evidence>
<comment type="subunit">
    <text evidence="2">Homotetramer.</text>
</comment>
<dbReference type="GO" id="GO:0006281">
    <property type="term" value="P:DNA repair"/>
    <property type="evidence" value="ECO:0007669"/>
    <property type="project" value="UniProtKB-UniRule"/>
</dbReference>
<dbReference type="HAMAP" id="MF_00984">
    <property type="entry name" value="SSB"/>
    <property type="match status" value="1"/>
</dbReference>
<proteinExistence type="inferred from homology"/>
<accession>G3BMT5</accession>
<feature type="region of interest" description="Disordered" evidence="4">
    <location>
        <begin position="122"/>
        <end position="158"/>
    </location>
</feature>
<dbReference type="CDD" id="cd04496">
    <property type="entry name" value="SSB_OBF"/>
    <property type="match status" value="1"/>
</dbReference>
<dbReference type="GO" id="GO:0009295">
    <property type="term" value="C:nucleoid"/>
    <property type="evidence" value="ECO:0007669"/>
    <property type="project" value="TreeGrafter"/>
</dbReference>
<keyword evidence="2" id="KW-0227">DNA damage</keyword>
<dbReference type="SUPFAM" id="SSF50249">
    <property type="entry name" value="Nucleic acid-binding proteins"/>
    <property type="match status" value="1"/>
</dbReference>
<keyword evidence="2" id="KW-0233">DNA recombination</keyword>
<dbReference type="InterPro" id="IPR012340">
    <property type="entry name" value="NA-bd_OB-fold"/>
</dbReference>
<feature type="compositionally biased region" description="Basic and acidic residues" evidence="4">
    <location>
        <begin position="122"/>
        <end position="134"/>
    </location>
</feature>
<dbReference type="PIRSF" id="PIRSF002070">
    <property type="entry name" value="SSB"/>
    <property type="match status" value="1"/>
</dbReference>
<comment type="caution">
    <text evidence="2">Lacks conserved residue(s) required for the propagation of feature annotation.</text>
</comment>
<feature type="compositionally biased region" description="Acidic residues" evidence="4">
    <location>
        <begin position="135"/>
        <end position="158"/>
    </location>
</feature>
<sequence length="158" mass="18272">MASFGDLNCFIGIGRLTRDPELRYTPSGRAVCKFGLAINRSYKNQEGNNIEDTLFINVSVWGKQAEYCSQFLKKGRRIAVNGELRSNNWQDREGNKRVTFEISARTIQFLDYLKDIDTKSEDEFSKSEVYKENNSEEEDIEEEVGFVEENSNEEDIPF</sequence>
<dbReference type="InterPro" id="IPR000424">
    <property type="entry name" value="Primosome_PriB/ssb"/>
</dbReference>
<evidence type="ECO:0000256" key="2">
    <source>
        <dbReference type="HAMAP-Rule" id="MF_00984"/>
    </source>
</evidence>
<dbReference type="PROSITE" id="PS50935">
    <property type="entry name" value="SSB"/>
    <property type="match status" value="1"/>
</dbReference>
<feature type="short sequence motif" description="Important for interaction with partner proteins" evidence="2">
    <location>
        <begin position="153"/>
        <end position="158"/>
    </location>
</feature>
<dbReference type="AlphaFoldDB" id="G3BMT5"/>
<protein>
    <recommendedName>
        <fullName evidence="2 3">Single-stranded DNA-binding protein</fullName>
        <shortName evidence="2">SSB</shortName>
    </recommendedName>
</protein>
<dbReference type="GO" id="GO:0003697">
    <property type="term" value="F:single-stranded DNA binding"/>
    <property type="evidence" value="ECO:0007669"/>
    <property type="project" value="UniProtKB-UniRule"/>
</dbReference>
<name>G3BMT5_9BACT</name>
<evidence type="ECO:0000256" key="1">
    <source>
        <dbReference type="ARBA" id="ARBA00023125"/>
    </source>
</evidence>
<dbReference type="Pfam" id="PF00436">
    <property type="entry name" value="SSB"/>
    <property type="match status" value="1"/>
</dbReference>
<keyword evidence="2" id="KW-0235">DNA replication</keyword>
<keyword evidence="2" id="KW-0234">DNA repair</keyword>
<dbReference type="GO" id="GO:0006310">
    <property type="term" value="P:DNA recombination"/>
    <property type="evidence" value="ECO:0007669"/>
    <property type="project" value="UniProtKB-UniRule"/>
</dbReference>
<evidence type="ECO:0000256" key="4">
    <source>
        <dbReference type="SAM" id="MobiDB-lite"/>
    </source>
</evidence>
<comment type="function">
    <text evidence="2">Plays an important role in DNA replication, recombination and repair. Binds to ssDNA and to an array of partner proteins to recruit them to their sites of action during DNA metabolism.</text>
</comment>
<dbReference type="InterPro" id="IPR011344">
    <property type="entry name" value="ssDNA-bd"/>
</dbReference>
<dbReference type="EMBL" id="GU180083">
    <property type="protein sequence ID" value="ADM95032.1"/>
    <property type="molecule type" value="Genomic_DNA"/>
</dbReference>
<keyword evidence="1 2" id="KW-0238">DNA-binding</keyword>
<dbReference type="Gene3D" id="2.40.50.140">
    <property type="entry name" value="Nucleic acid-binding proteins"/>
    <property type="match status" value="1"/>
</dbReference>